<evidence type="ECO:0000256" key="5">
    <source>
        <dbReference type="ARBA" id="ARBA00023163"/>
    </source>
</evidence>
<organism evidence="10 11">
    <name type="scientific">Blepharisma stoltei</name>
    <dbReference type="NCBI Taxonomy" id="1481888"/>
    <lineage>
        <taxon>Eukaryota</taxon>
        <taxon>Sar</taxon>
        <taxon>Alveolata</taxon>
        <taxon>Ciliophora</taxon>
        <taxon>Postciliodesmatophora</taxon>
        <taxon>Heterotrichea</taxon>
        <taxon>Heterotrichida</taxon>
        <taxon>Blepharismidae</taxon>
        <taxon>Blepharisma</taxon>
    </lineage>
</organism>
<evidence type="ECO:0000313" key="11">
    <source>
        <dbReference type="Proteomes" id="UP001162131"/>
    </source>
</evidence>
<evidence type="ECO:0000256" key="6">
    <source>
        <dbReference type="ARBA" id="ARBA00023242"/>
    </source>
</evidence>
<evidence type="ECO:0000313" key="10">
    <source>
        <dbReference type="EMBL" id="CAG9317666.1"/>
    </source>
</evidence>
<keyword evidence="2" id="KW-0677">Repeat</keyword>
<dbReference type="CDD" id="cd00167">
    <property type="entry name" value="SANT"/>
    <property type="match status" value="3"/>
</dbReference>
<dbReference type="Pfam" id="PF00249">
    <property type="entry name" value="Myb_DNA-binding"/>
    <property type="match status" value="3"/>
</dbReference>
<dbReference type="InterPro" id="IPR009057">
    <property type="entry name" value="Homeodomain-like_sf"/>
</dbReference>
<comment type="caution">
    <text evidence="10">The sequence shown here is derived from an EMBL/GenBank/DDBJ whole genome shotgun (WGS) entry which is preliminary data.</text>
</comment>
<dbReference type="Gene3D" id="1.10.10.60">
    <property type="entry name" value="Homeodomain-like"/>
    <property type="match status" value="3"/>
</dbReference>
<sequence length="241" mass="27764">MAGEVPEMKHGKWSPEEDEALRAAVNYYGEKQWRLIADHVEGRTPIQCLHRWSKILKPGLVKGPWSAQEDKQLREWIEKEGPTGWSNCAQRIPGRSGKQCRERWFNILNPAVKKGNWTAEDDGKIFQMYKLYGPKWTLIAKSLPGRTENSIKNRFYSTTRKMKSQEATQIPKEIKAEAPSEPEVKMMSLLQQVNQLETLLHSTRNEILNLETSLKKEDNQNIEGLGAFLQGLPPIRELKEI</sequence>
<dbReference type="AlphaFoldDB" id="A0AAU9JAD3"/>
<dbReference type="FunFam" id="1.10.10.60:FF:000010">
    <property type="entry name" value="Transcriptional activator Myb isoform A"/>
    <property type="match status" value="1"/>
</dbReference>
<dbReference type="GO" id="GO:0019185">
    <property type="term" value="C:snRNA-activating protein complex"/>
    <property type="evidence" value="ECO:0007669"/>
    <property type="project" value="TreeGrafter"/>
</dbReference>
<keyword evidence="11" id="KW-1185">Reference proteome</keyword>
<dbReference type="FunFam" id="1.10.10.60:FF:000016">
    <property type="entry name" value="Transcriptional activator Myb isoform A"/>
    <property type="match status" value="1"/>
</dbReference>
<keyword evidence="4" id="KW-0238">DNA-binding</keyword>
<evidence type="ECO:0000259" key="9">
    <source>
        <dbReference type="PROSITE" id="PS51294"/>
    </source>
</evidence>
<keyword evidence="6" id="KW-0539">Nucleus</keyword>
<dbReference type="PANTHER" id="PTHR46621:SF1">
    <property type="entry name" value="SNRNA-ACTIVATING PROTEIN COMPLEX SUBUNIT 4"/>
    <property type="match status" value="1"/>
</dbReference>
<evidence type="ECO:0000259" key="8">
    <source>
        <dbReference type="PROSITE" id="PS50090"/>
    </source>
</evidence>
<dbReference type="InterPro" id="IPR001005">
    <property type="entry name" value="SANT/Myb"/>
</dbReference>
<feature type="domain" description="HTH myb-type" evidence="9">
    <location>
        <begin position="109"/>
        <end position="163"/>
    </location>
</feature>
<dbReference type="SMART" id="SM00717">
    <property type="entry name" value="SANT"/>
    <property type="match status" value="3"/>
</dbReference>
<dbReference type="GO" id="GO:0000978">
    <property type="term" value="F:RNA polymerase II cis-regulatory region sequence-specific DNA binding"/>
    <property type="evidence" value="ECO:0007669"/>
    <property type="project" value="TreeGrafter"/>
</dbReference>
<dbReference type="Proteomes" id="UP001162131">
    <property type="component" value="Unassembled WGS sequence"/>
</dbReference>
<dbReference type="PROSITE" id="PS51294">
    <property type="entry name" value="HTH_MYB"/>
    <property type="match status" value="3"/>
</dbReference>
<feature type="domain" description="Myb-like" evidence="8">
    <location>
        <begin position="57"/>
        <end position="108"/>
    </location>
</feature>
<name>A0AAU9JAD3_9CILI</name>
<evidence type="ECO:0000256" key="3">
    <source>
        <dbReference type="ARBA" id="ARBA00023015"/>
    </source>
</evidence>
<evidence type="ECO:0000256" key="4">
    <source>
        <dbReference type="ARBA" id="ARBA00023125"/>
    </source>
</evidence>
<accession>A0AAU9JAD3</accession>
<gene>
    <name evidence="10" type="ORF">BSTOLATCC_MIC18909</name>
</gene>
<dbReference type="SUPFAM" id="SSF46689">
    <property type="entry name" value="Homeodomain-like"/>
    <property type="match status" value="2"/>
</dbReference>
<dbReference type="GO" id="GO:0042796">
    <property type="term" value="P:snRNA transcription by RNA polymerase III"/>
    <property type="evidence" value="ECO:0007669"/>
    <property type="project" value="TreeGrafter"/>
</dbReference>
<dbReference type="GO" id="GO:0005634">
    <property type="term" value="C:nucleus"/>
    <property type="evidence" value="ECO:0007669"/>
    <property type="project" value="UniProtKB-SubCell"/>
</dbReference>
<protein>
    <submittedName>
        <fullName evidence="10">Uncharacterized protein</fullName>
    </submittedName>
</protein>
<reference evidence="10" key="1">
    <citation type="submission" date="2021-09" db="EMBL/GenBank/DDBJ databases">
        <authorList>
            <consortium name="AG Swart"/>
            <person name="Singh M."/>
            <person name="Singh A."/>
            <person name="Seah K."/>
            <person name="Emmerich C."/>
        </authorList>
    </citation>
    <scope>NUCLEOTIDE SEQUENCE</scope>
    <source>
        <strain evidence="10">ATCC30299</strain>
    </source>
</reference>
<keyword evidence="7" id="KW-0175">Coiled coil</keyword>
<dbReference type="PANTHER" id="PTHR46621">
    <property type="entry name" value="SNRNA-ACTIVATING PROTEIN COMPLEX SUBUNIT 4"/>
    <property type="match status" value="1"/>
</dbReference>
<comment type="subcellular location">
    <subcellularLocation>
        <location evidence="1">Nucleus</location>
    </subcellularLocation>
</comment>
<feature type="domain" description="Myb-like" evidence="8">
    <location>
        <begin position="5"/>
        <end position="56"/>
    </location>
</feature>
<feature type="domain" description="HTH myb-type" evidence="9">
    <location>
        <begin position="6"/>
        <end position="60"/>
    </location>
</feature>
<dbReference type="InterPro" id="IPR051575">
    <property type="entry name" value="Myb-like_DNA-bd"/>
</dbReference>
<keyword evidence="3" id="KW-0805">Transcription regulation</keyword>
<feature type="domain" description="Myb-like" evidence="8">
    <location>
        <begin position="109"/>
        <end position="159"/>
    </location>
</feature>
<evidence type="ECO:0000256" key="2">
    <source>
        <dbReference type="ARBA" id="ARBA00022737"/>
    </source>
</evidence>
<dbReference type="EMBL" id="CAJZBQ010000018">
    <property type="protein sequence ID" value="CAG9317666.1"/>
    <property type="molecule type" value="Genomic_DNA"/>
</dbReference>
<dbReference type="GO" id="GO:0042795">
    <property type="term" value="P:snRNA transcription by RNA polymerase II"/>
    <property type="evidence" value="ECO:0007669"/>
    <property type="project" value="TreeGrafter"/>
</dbReference>
<dbReference type="InterPro" id="IPR017930">
    <property type="entry name" value="Myb_dom"/>
</dbReference>
<dbReference type="PROSITE" id="PS50090">
    <property type="entry name" value="MYB_LIKE"/>
    <property type="match status" value="3"/>
</dbReference>
<evidence type="ECO:0000256" key="7">
    <source>
        <dbReference type="SAM" id="Coils"/>
    </source>
</evidence>
<feature type="domain" description="HTH myb-type" evidence="9">
    <location>
        <begin position="61"/>
        <end position="108"/>
    </location>
</feature>
<proteinExistence type="predicted"/>
<evidence type="ECO:0000256" key="1">
    <source>
        <dbReference type="ARBA" id="ARBA00004123"/>
    </source>
</evidence>
<feature type="coiled-coil region" evidence="7">
    <location>
        <begin position="186"/>
        <end position="220"/>
    </location>
</feature>
<keyword evidence="5" id="KW-0804">Transcription</keyword>
<dbReference type="GO" id="GO:0001006">
    <property type="term" value="F:RNA polymerase III type 3 promoter sequence-specific DNA binding"/>
    <property type="evidence" value="ECO:0007669"/>
    <property type="project" value="TreeGrafter"/>
</dbReference>